<evidence type="ECO:0000313" key="7">
    <source>
        <dbReference type="EMBL" id="KAK3379176.1"/>
    </source>
</evidence>
<dbReference type="Pfam" id="PF00615">
    <property type="entry name" value="RGS"/>
    <property type="match status" value="1"/>
</dbReference>
<keyword evidence="1" id="KW-0285">Flavoprotein</keyword>
<dbReference type="InterPro" id="IPR044926">
    <property type="entry name" value="RGS_subdomain_2"/>
</dbReference>
<dbReference type="GO" id="GO:0005634">
    <property type="term" value="C:nucleus"/>
    <property type="evidence" value="ECO:0007669"/>
    <property type="project" value="TreeGrafter"/>
</dbReference>
<evidence type="ECO:0000256" key="4">
    <source>
        <dbReference type="SAM" id="MobiDB-lite"/>
    </source>
</evidence>
<keyword evidence="2" id="KW-0288">FMN</keyword>
<feature type="region of interest" description="Disordered" evidence="4">
    <location>
        <begin position="609"/>
        <end position="644"/>
    </location>
</feature>
<dbReference type="Pfam" id="PF13426">
    <property type="entry name" value="PAS_9"/>
    <property type="match status" value="1"/>
</dbReference>
<keyword evidence="8" id="KW-1185">Reference proteome</keyword>
<organism evidence="7 8">
    <name type="scientific">Lasiosphaeria ovina</name>
    <dbReference type="NCBI Taxonomy" id="92902"/>
    <lineage>
        <taxon>Eukaryota</taxon>
        <taxon>Fungi</taxon>
        <taxon>Dikarya</taxon>
        <taxon>Ascomycota</taxon>
        <taxon>Pezizomycotina</taxon>
        <taxon>Sordariomycetes</taxon>
        <taxon>Sordariomycetidae</taxon>
        <taxon>Sordariales</taxon>
        <taxon>Lasiosphaeriaceae</taxon>
        <taxon>Lasiosphaeria</taxon>
    </lineage>
</organism>
<sequence length="695" mass="76957">MLSVERNTIESHSTLGEKRSRRGSVQSNPVLVLPFRFDPRESILNTTALSPPPVSGAPKPQPKNLHLRLRSDSGLSLHTNQSAFRQYTDYNPDGSTRSVAVSKRPLSFDEAGHADNISLGSGSAHFRDHSPRGRSIPNFFDRDVIKLAFCNPTTGQRLCRFAQTRHCAADVEFLLKVDEYTRALGSMTNLIGHISTHFTGVAATSPLRLPADLSANLKASTKHCARSVLPPLERLYQDAKASVEERLAKSLYPDFIKYQLSQCMRSSLSVSRSLTGGFKSAYPGLGDAFCLTNPLEPDNPVVYASDGLLRMSGFSRHDVMNKNCRIMQGIYTDNDTTRRIREAVSLGQEAAELIVNHRKDGSPYWNLLFVCPLRENGSVRYYLGAQINVSESMGSDYKDILRILNFTLPGEDLSPRTIPTQERPVWKAPVGQNEWMSEKAPSLRSPIKRSHRHRFFRRFSRKSRPDRPPPRPTTPSTSTSASAAEDPPSAKRRAFTTRNPQLERETDEFSTPYSRFFVLRYAPVSPSQQHLSTDKRHSLPRLPVAFCSSFALELLGLKVTDADAIIGRDIFSVLADYINSPSVNRSLRVNVTDKIAAGETISVDLMASANAPSKQQPPKHSRTGSAIRTGGPALLESESSRPRLSDTLDRGAEILSHVFFGPKMRKLVSHWAPLEDGQGAVGWVVVVLTPATVTA</sequence>
<keyword evidence="3" id="KW-0157">Chromophore</keyword>
<dbReference type="PANTHER" id="PTHR47429">
    <property type="entry name" value="PROTEIN TWIN LOV 1"/>
    <property type="match status" value="1"/>
</dbReference>
<feature type="compositionally biased region" description="Low complexity" evidence="4">
    <location>
        <begin position="474"/>
        <end position="487"/>
    </location>
</feature>
<dbReference type="PANTHER" id="PTHR47429:SF2">
    <property type="entry name" value="PROTEIN TWIN LOV 1"/>
    <property type="match status" value="1"/>
</dbReference>
<dbReference type="InterPro" id="IPR036305">
    <property type="entry name" value="RGS_sf"/>
</dbReference>
<accession>A0AAE0KM37</accession>
<dbReference type="AlphaFoldDB" id="A0AAE0KM37"/>
<proteinExistence type="predicted"/>
<dbReference type="SUPFAM" id="SSF55785">
    <property type="entry name" value="PYP-like sensor domain (PAS domain)"/>
    <property type="match status" value="1"/>
</dbReference>
<comment type="caution">
    <text evidence="7">The sequence shown here is derived from an EMBL/GenBank/DDBJ whole genome shotgun (WGS) entry which is preliminary data.</text>
</comment>
<dbReference type="InterPro" id="IPR000014">
    <property type="entry name" value="PAS"/>
</dbReference>
<gene>
    <name evidence="7" type="ORF">B0T24DRAFT_589768</name>
</gene>
<dbReference type="InterPro" id="IPR035965">
    <property type="entry name" value="PAS-like_dom_sf"/>
</dbReference>
<dbReference type="Gene3D" id="1.10.167.10">
    <property type="entry name" value="Regulator of G-protein Signalling 4, domain 2"/>
    <property type="match status" value="1"/>
</dbReference>
<dbReference type="SUPFAM" id="SSF48097">
    <property type="entry name" value="Regulator of G-protein signaling, RGS"/>
    <property type="match status" value="1"/>
</dbReference>
<evidence type="ECO:0000313" key="8">
    <source>
        <dbReference type="Proteomes" id="UP001287356"/>
    </source>
</evidence>
<dbReference type="EMBL" id="JAULSN010000002">
    <property type="protein sequence ID" value="KAK3379176.1"/>
    <property type="molecule type" value="Genomic_DNA"/>
</dbReference>
<protein>
    <recommendedName>
        <fullName evidence="9">LOV domain-containing protein</fullName>
    </recommendedName>
</protein>
<evidence type="ECO:0000256" key="1">
    <source>
        <dbReference type="ARBA" id="ARBA00022630"/>
    </source>
</evidence>
<dbReference type="Gene3D" id="3.30.450.20">
    <property type="entry name" value="PAS domain"/>
    <property type="match status" value="1"/>
</dbReference>
<feature type="domain" description="PAS" evidence="6">
    <location>
        <begin position="287"/>
        <end position="391"/>
    </location>
</feature>
<reference evidence="7" key="1">
    <citation type="journal article" date="2023" name="Mol. Phylogenet. Evol.">
        <title>Genome-scale phylogeny and comparative genomics of the fungal order Sordariales.</title>
        <authorList>
            <person name="Hensen N."/>
            <person name="Bonometti L."/>
            <person name="Westerberg I."/>
            <person name="Brannstrom I.O."/>
            <person name="Guillou S."/>
            <person name="Cros-Aarteil S."/>
            <person name="Calhoun S."/>
            <person name="Haridas S."/>
            <person name="Kuo A."/>
            <person name="Mondo S."/>
            <person name="Pangilinan J."/>
            <person name="Riley R."/>
            <person name="LaButti K."/>
            <person name="Andreopoulos B."/>
            <person name="Lipzen A."/>
            <person name="Chen C."/>
            <person name="Yan M."/>
            <person name="Daum C."/>
            <person name="Ng V."/>
            <person name="Clum A."/>
            <person name="Steindorff A."/>
            <person name="Ohm R.A."/>
            <person name="Martin F."/>
            <person name="Silar P."/>
            <person name="Natvig D.O."/>
            <person name="Lalanne C."/>
            <person name="Gautier V."/>
            <person name="Ament-Velasquez S.L."/>
            <person name="Kruys A."/>
            <person name="Hutchinson M.I."/>
            <person name="Powell A.J."/>
            <person name="Barry K."/>
            <person name="Miller A.N."/>
            <person name="Grigoriev I.V."/>
            <person name="Debuchy R."/>
            <person name="Gladieux P."/>
            <person name="Hiltunen Thoren M."/>
            <person name="Johannesson H."/>
        </authorList>
    </citation>
    <scope>NUCLEOTIDE SEQUENCE</scope>
    <source>
        <strain evidence="7">CBS 958.72</strain>
    </source>
</reference>
<evidence type="ECO:0008006" key="9">
    <source>
        <dbReference type="Google" id="ProtNLM"/>
    </source>
</evidence>
<dbReference type="Proteomes" id="UP001287356">
    <property type="component" value="Unassembled WGS sequence"/>
</dbReference>
<evidence type="ECO:0000259" key="5">
    <source>
        <dbReference type="Pfam" id="PF00615"/>
    </source>
</evidence>
<feature type="region of interest" description="Disordered" evidence="4">
    <location>
        <begin position="456"/>
        <end position="508"/>
    </location>
</feature>
<evidence type="ECO:0000256" key="3">
    <source>
        <dbReference type="ARBA" id="ARBA00022991"/>
    </source>
</evidence>
<dbReference type="NCBIfam" id="TIGR00229">
    <property type="entry name" value="sensory_box"/>
    <property type="match status" value="1"/>
</dbReference>
<evidence type="ECO:0000259" key="6">
    <source>
        <dbReference type="Pfam" id="PF13426"/>
    </source>
</evidence>
<feature type="region of interest" description="Disordered" evidence="4">
    <location>
        <begin position="1"/>
        <end position="24"/>
    </location>
</feature>
<reference evidence="7" key="2">
    <citation type="submission" date="2023-06" db="EMBL/GenBank/DDBJ databases">
        <authorList>
            <consortium name="Lawrence Berkeley National Laboratory"/>
            <person name="Haridas S."/>
            <person name="Hensen N."/>
            <person name="Bonometti L."/>
            <person name="Westerberg I."/>
            <person name="Brannstrom I.O."/>
            <person name="Guillou S."/>
            <person name="Cros-Aarteil S."/>
            <person name="Calhoun S."/>
            <person name="Kuo A."/>
            <person name="Mondo S."/>
            <person name="Pangilinan J."/>
            <person name="Riley R."/>
            <person name="Labutti K."/>
            <person name="Andreopoulos B."/>
            <person name="Lipzen A."/>
            <person name="Chen C."/>
            <person name="Yanf M."/>
            <person name="Daum C."/>
            <person name="Ng V."/>
            <person name="Clum A."/>
            <person name="Steindorff A."/>
            <person name="Ohm R."/>
            <person name="Martin F."/>
            <person name="Silar P."/>
            <person name="Natvig D."/>
            <person name="Lalanne C."/>
            <person name="Gautier V."/>
            <person name="Ament-Velasquez S.L."/>
            <person name="Kruys A."/>
            <person name="Hutchinson M.I."/>
            <person name="Powell A.J."/>
            <person name="Barry K."/>
            <person name="Miller A.N."/>
            <person name="Grigoriev I.V."/>
            <person name="Debuchy R."/>
            <person name="Gladieux P."/>
            <person name="Thoren M.H."/>
            <person name="Johannesson H."/>
        </authorList>
    </citation>
    <scope>NUCLEOTIDE SEQUENCE</scope>
    <source>
        <strain evidence="7">CBS 958.72</strain>
    </source>
</reference>
<evidence type="ECO:0000256" key="2">
    <source>
        <dbReference type="ARBA" id="ARBA00022643"/>
    </source>
</evidence>
<dbReference type="InterPro" id="IPR016137">
    <property type="entry name" value="RGS"/>
</dbReference>
<name>A0AAE0KM37_9PEZI</name>
<feature type="domain" description="RGS" evidence="5">
    <location>
        <begin position="156"/>
        <end position="257"/>
    </location>
</feature>